<evidence type="ECO:0000313" key="2">
    <source>
        <dbReference type="EMBL" id="GBP74499.1"/>
    </source>
</evidence>
<proteinExistence type="predicted"/>
<dbReference type="AlphaFoldDB" id="A0A4C1YIP1"/>
<feature type="compositionally biased region" description="Basic residues" evidence="1">
    <location>
        <begin position="57"/>
        <end position="69"/>
    </location>
</feature>
<evidence type="ECO:0000256" key="1">
    <source>
        <dbReference type="SAM" id="MobiDB-lite"/>
    </source>
</evidence>
<evidence type="ECO:0000313" key="3">
    <source>
        <dbReference type="Proteomes" id="UP000299102"/>
    </source>
</evidence>
<dbReference type="Proteomes" id="UP000299102">
    <property type="component" value="Unassembled WGS sequence"/>
</dbReference>
<organism evidence="2 3">
    <name type="scientific">Eumeta variegata</name>
    <name type="common">Bagworm moth</name>
    <name type="synonym">Eumeta japonica</name>
    <dbReference type="NCBI Taxonomy" id="151549"/>
    <lineage>
        <taxon>Eukaryota</taxon>
        <taxon>Metazoa</taxon>
        <taxon>Ecdysozoa</taxon>
        <taxon>Arthropoda</taxon>
        <taxon>Hexapoda</taxon>
        <taxon>Insecta</taxon>
        <taxon>Pterygota</taxon>
        <taxon>Neoptera</taxon>
        <taxon>Endopterygota</taxon>
        <taxon>Lepidoptera</taxon>
        <taxon>Glossata</taxon>
        <taxon>Ditrysia</taxon>
        <taxon>Tineoidea</taxon>
        <taxon>Psychidae</taxon>
        <taxon>Oiketicinae</taxon>
        <taxon>Eumeta</taxon>
    </lineage>
</organism>
<feature type="compositionally biased region" description="Basic and acidic residues" evidence="1">
    <location>
        <begin position="41"/>
        <end position="56"/>
    </location>
</feature>
<sequence>MTAMNEVALTGRVRDAAHDARCVTGMSVVNSNLRSVNTARRLEDELEHGRNRERAPRAARPRKCQRQPRRPTAAACFVVRVEGGPTSNREPPK</sequence>
<protein>
    <submittedName>
        <fullName evidence="2">Uncharacterized protein</fullName>
    </submittedName>
</protein>
<name>A0A4C1YIP1_EUMVA</name>
<reference evidence="2 3" key="1">
    <citation type="journal article" date="2019" name="Commun. Biol.">
        <title>The bagworm genome reveals a unique fibroin gene that provides high tensile strength.</title>
        <authorList>
            <person name="Kono N."/>
            <person name="Nakamura H."/>
            <person name="Ohtoshi R."/>
            <person name="Tomita M."/>
            <person name="Numata K."/>
            <person name="Arakawa K."/>
        </authorList>
    </citation>
    <scope>NUCLEOTIDE SEQUENCE [LARGE SCALE GENOMIC DNA]</scope>
</reference>
<comment type="caution">
    <text evidence="2">The sequence shown here is derived from an EMBL/GenBank/DDBJ whole genome shotgun (WGS) entry which is preliminary data.</text>
</comment>
<accession>A0A4C1YIP1</accession>
<gene>
    <name evidence="2" type="ORF">EVAR_61986_1</name>
</gene>
<keyword evidence="3" id="KW-1185">Reference proteome</keyword>
<feature type="region of interest" description="Disordered" evidence="1">
    <location>
        <begin position="41"/>
        <end position="93"/>
    </location>
</feature>
<dbReference type="EMBL" id="BGZK01001210">
    <property type="protein sequence ID" value="GBP74499.1"/>
    <property type="molecule type" value="Genomic_DNA"/>
</dbReference>